<proteinExistence type="predicted"/>
<keyword evidence="1" id="KW-0805">Transcription regulation</keyword>
<evidence type="ECO:0000256" key="2">
    <source>
        <dbReference type="ARBA" id="ARBA00023125"/>
    </source>
</evidence>
<evidence type="ECO:0000313" key="7">
    <source>
        <dbReference type="EMBL" id="TLQ48835.1"/>
    </source>
</evidence>
<dbReference type="InterPro" id="IPR036244">
    <property type="entry name" value="TipA-like_antibiotic-bd"/>
</dbReference>
<dbReference type="PANTHER" id="PTHR30204:SF90">
    <property type="entry name" value="HTH-TYPE TRANSCRIPTIONAL ACTIVATOR MTA"/>
    <property type="match status" value="1"/>
</dbReference>
<evidence type="ECO:0000256" key="3">
    <source>
        <dbReference type="ARBA" id="ARBA00023159"/>
    </source>
</evidence>
<evidence type="ECO:0000313" key="8">
    <source>
        <dbReference type="Proteomes" id="UP000306420"/>
    </source>
</evidence>
<evidence type="ECO:0000256" key="5">
    <source>
        <dbReference type="SAM" id="Coils"/>
    </source>
</evidence>
<feature type="coiled-coil region" evidence="5">
    <location>
        <begin position="77"/>
        <end position="104"/>
    </location>
</feature>
<keyword evidence="3" id="KW-0010">Activator</keyword>
<accession>A0A5R9EIP6</accession>
<dbReference type="Pfam" id="PF07739">
    <property type="entry name" value="TipAS"/>
    <property type="match status" value="1"/>
</dbReference>
<dbReference type="InterPro" id="IPR000551">
    <property type="entry name" value="MerR-type_HTH_dom"/>
</dbReference>
<dbReference type="InterPro" id="IPR009061">
    <property type="entry name" value="DNA-bd_dom_put_sf"/>
</dbReference>
<protein>
    <submittedName>
        <fullName evidence="7">MerR family transcriptional regulator</fullName>
    </submittedName>
</protein>
<sequence length="253" mass="29793">MSYSIGELAKLAGISTRTLRHYDAIDLLKPAYVEENGYRVYSEDEVKMLQQIMFYREFGITLEEIYAIVNSSEFDRLKALETHYQHLKSEKDRISQLMNTVENTIKIYKEDLTMSKKEFEGFKKQQIKANEEKYGEEIREKYGDDVIDSSNKKFGNLTQEQYERIEKLNEEISEALVNAVPEGKPESAEGQRVAELHKEWLIMVWPDDLYSEEAHIGLAQMYTQDERFKKYYEDITEGAADYLYEAIKVFYNK</sequence>
<dbReference type="PANTHER" id="PTHR30204">
    <property type="entry name" value="REDOX-CYCLING DRUG-SENSING TRANSCRIPTIONAL ACTIVATOR SOXR"/>
    <property type="match status" value="1"/>
</dbReference>
<dbReference type="EMBL" id="VBSP01000007">
    <property type="protein sequence ID" value="TLQ48835.1"/>
    <property type="molecule type" value="Genomic_DNA"/>
</dbReference>
<dbReference type="Pfam" id="PF13411">
    <property type="entry name" value="MerR_1"/>
    <property type="match status" value="1"/>
</dbReference>
<keyword evidence="4" id="KW-0804">Transcription</keyword>
<feature type="domain" description="HTH merR-type" evidence="6">
    <location>
        <begin position="1"/>
        <end position="71"/>
    </location>
</feature>
<dbReference type="Proteomes" id="UP000306420">
    <property type="component" value="Unassembled WGS sequence"/>
</dbReference>
<dbReference type="CDD" id="cd01106">
    <property type="entry name" value="HTH_TipAL-Mta"/>
    <property type="match status" value="1"/>
</dbReference>
<evidence type="ECO:0000259" key="6">
    <source>
        <dbReference type="PROSITE" id="PS50937"/>
    </source>
</evidence>
<dbReference type="SMART" id="SM00422">
    <property type="entry name" value="HTH_MERR"/>
    <property type="match status" value="1"/>
</dbReference>
<dbReference type="SUPFAM" id="SSF89082">
    <property type="entry name" value="Antibiotic binding domain of TipA-like multidrug resistance regulators"/>
    <property type="match status" value="1"/>
</dbReference>
<keyword evidence="5" id="KW-0175">Coiled coil</keyword>
<dbReference type="Gene3D" id="1.10.1660.10">
    <property type="match status" value="1"/>
</dbReference>
<dbReference type="OrthoDB" id="9814833at2"/>
<dbReference type="PROSITE" id="PS50937">
    <property type="entry name" value="HTH_MERR_2"/>
    <property type="match status" value="1"/>
</dbReference>
<reference evidence="7 8" key="1">
    <citation type="submission" date="2019-05" db="EMBL/GenBank/DDBJ databases">
        <title>The metagenome of a microbial culture collection derived from dairy environment covers the genomic content of the human microbiome.</title>
        <authorList>
            <person name="Roder T."/>
            <person name="Wuthrich D."/>
            <person name="Sattari Z."/>
            <person name="Von Ah U."/>
            <person name="Bar C."/>
            <person name="Ronchi F."/>
            <person name="Macpherson A.J."/>
            <person name="Ganal-Vonarburg S.C."/>
            <person name="Bruggmann R."/>
            <person name="Vergeres G."/>
        </authorList>
    </citation>
    <scope>NUCLEOTIDE SEQUENCE [LARGE SCALE GENOMIC DNA]</scope>
    <source>
        <strain evidence="7 8">FAM 24227</strain>
    </source>
</reference>
<evidence type="ECO:0000256" key="4">
    <source>
        <dbReference type="ARBA" id="ARBA00023163"/>
    </source>
</evidence>
<name>A0A5R9EIP6_9LACT</name>
<evidence type="ECO:0000256" key="1">
    <source>
        <dbReference type="ARBA" id="ARBA00023015"/>
    </source>
</evidence>
<comment type="caution">
    <text evidence="7">The sequence shown here is derived from an EMBL/GenBank/DDBJ whole genome shotgun (WGS) entry which is preliminary data.</text>
</comment>
<dbReference type="GO" id="GO:0003700">
    <property type="term" value="F:DNA-binding transcription factor activity"/>
    <property type="evidence" value="ECO:0007669"/>
    <property type="project" value="InterPro"/>
</dbReference>
<dbReference type="InterPro" id="IPR012925">
    <property type="entry name" value="TipAS_dom"/>
</dbReference>
<gene>
    <name evidence="7" type="ORF">FEZ33_03435</name>
</gene>
<dbReference type="SUPFAM" id="SSF46955">
    <property type="entry name" value="Putative DNA-binding domain"/>
    <property type="match status" value="1"/>
</dbReference>
<dbReference type="RefSeq" id="WP_138404000.1">
    <property type="nucleotide sequence ID" value="NZ_VBSP01000007.1"/>
</dbReference>
<organism evidence="7 8">
    <name type="scientific">Ruoffia tabacinasalis</name>
    <dbReference type="NCBI Taxonomy" id="87458"/>
    <lineage>
        <taxon>Bacteria</taxon>
        <taxon>Bacillati</taxon>
        <taxon>Bacillota</taxon>
        <taxon>Bacilli</taxon>
        <taxon>Lactobacillales</taxon>
        <taxon>Aerococcaceae</taxon>
        <taxon>Ruoffia</taxon>
    </lineage>
</organism>
<dbReference type="InterPro" id="IPR047057">
    <property type="entry name" value="MerR_fam"/>
</dbReference>
<dbReference type="Gene3D" id="1.10.490.50">
    <property type="entry name" value="Antibiotic binding domain of TipA-like multidrug resistance regulators"/>
    <property type="match status" value="1"/>
</dbReference>
<keyword evidence="2" id="KW-0238">DNA-binding</keyword>
<dbReference type="PROSITE" id="PS00552">
    <property type="entry name" value="HTH_MERR_1"/>
    <property type="match status" value="1"/>
</dbReference>
<dbReference type="PRINTS" id="PR00040">
    <property type="entry name" value="HTHMERR"/>
</dbReference>
<dbReference type="GO" id="GO:0003677">
    <property type="term" value="F:DNA binding"/>
    <property type="evidence" value="ECO:0007669"/>
    <property type="project" value="UniProtKB-KW"/>
</dbReference>
<dbReference type="AlphaFoldDB" id="A0A5R9EIP6"/>